<sequence length="71" mass="8451">MFFQFLYLIDKINSITKNPNNIKPEYSKCLNNMAKKFGINDVKYIKLTTFILSFSLKYFKNIPFSTIKNKE</sequence>
<evidence type="ECO:0000313" key="2">
    <source>
        <dbReference type="Proteomes" id="UP000003188"/>
    </source>
</evidence>
<keyword evidence="1" id="KW-0489">Methyltransferase</keyword>
<dbReference type="AlphaFoldDB" id="B1V1F1"/>
<name>B1V1F1_CLOPF</name>
<reference evidence="1 2" key="1">
    <citation type="submission" date="2008-03" db="EMBL/GenBank/DDBJ databases">
        <authorList>
            <person name="Paulsen I."/>
            <person name="Sebastian Y."/>
        </authorList>
    </citation>
    <scope>NUCLEOTIDE SEQUENCE [LARGE SCALE GENOMIC DNA]</scope>
    <source>
        <strain evidence="2">D str. JGS1721</strain>
    </source>
</reference>
<proteinExistence type="predicted"/>
<dbReference type="Proteomes" id="UP000003188">
    <property type="component" value="Unassembled WGS sequence"/>
</dbReference>
<dbReference type="EMBL" id="ABOO01000010">
    <property type="protein sequence ID" value="EDT72343.1"/>
    <property type="molecule type" value="Genomic_DNA"/>
</dbReference>
<evidence type="ECO:0000313" key="1">
    <source>
        <dbReference type="EMBL" id="EDT72343.1"/>
    </source>
</evidence>
<comment type="caution">
    <text evidence="1">The sequence shown here is derived from an EMBL/GenBank/DDBJ whole genome shotgun (WGS) entry which is preliminary data.</text>
</comment>
<gene>
    <name evidence="1" type="ORF">CJD_1848</name>
</gene>
<dbReference type="GO" id="GO:0008168">
    <property type="term" value="F:methyltransferase activity"/>
    <property type="evidence" value="ECO:0007669"/>
    <property type="project" value="UniProtKB-KW"/>
</dbReference>
<keyword evidence="1" id="KW-0808">Transferase</keyword>
<accession>B1V1F1</accession>
<organism evidence="1 2">
    <name type="scientific">Clostridium perfringens D str. JGS1721</name>
    <dbReference type="NCBI Taxonomy" id="488537"/>
    <lineage>
        <taxon>Bacteria</taxon>
        <taxon>Bacillati</taxon>
        <taxon>Bacillota</taxon>
        <taxon>Clostridia</taxon>
        <taxon>Eubacteriales</taxon>
        <taxon>Clostridiaceae</taxon>
        <taxon>Clostridium</taxon>
    </lineage>
</organism>
<dbReference type="GO" id="GO:0032259">
    <property type="term" value="P:methylation"/>
    <property type="evidence" value="ECO:0007669"/>
    <property type="project" value="UniProtKB-KW"/>
</dbReference>
<protein>
    <submittedName>
        <fullName evidence="1">Putative 5-methyltetrahydropteroyltriglutamate--homocysteine S-methyltransferase</fullName>
    </submittedName>
</protein>